<reference evidence="1 2" key="1">
    <citation type="journal article" date="2022" name="DNA Res.">
        <title>Chromosomal-level genome assembly of the orchid tree Bauhinia variegata (Leguminosae; Cercidoideae) supports the allotetraploid origin hypothesis of Bauhinia.</title>
        <authorList>
            <person name="Zhong Y."/>
            <person name="Chen Y."/>
            <person name="Zheng D."/>
            <person name="Pang J."/>
            <person name="Liu Y."/>
            <person name="Luo S."/>
            <person name="Meng S."/>
            <person name="Qian L."/>
            <person name="Wei D."/>
            <person name="Dai S."/>
            <person name="Zhou R."/>
        </authorList>
    </citation>
    <scope>NUCLEOTIDE SEQUENCE [LARGE SCALE GENOMIC DNA]</scope>
    <source>
        <strain evidence="1">BV-YZ2020</strain>
    </source>
</reference>
<evidence type="ECO:0000313" key="2">
    <source>
        <dbReference type="Proteomes" id="UP000828941"/>
    </source>
</evidence>
<keyword evidence="2" id="KW-1185">Reference proteome</keyword>
<accession>A0ACB9MGP3</accession>
<evidence type="ECO:0000313" key="1">
    <source>
        <dbReference type="EMBL" id="KAI4323305.1"/>
    </source>
</evidence>
<gene>
    <name evidence="1" type="ORF">L6164_022920</name>
</gene>
<comment type="caution">
    <text evidence="1">The sequence shown here is derived from an EMBL/GenBank/DDBJ whole genome shotgun (WGS) entry which is preliminary data.</text>
</comment>
<protein>
    <submittedName>
        <fullName evidence="1">Uncharacterized protein</fullName>
    </submittedName>
</protein>
<organism evidence="1 2">
    <name type="scientific">Bauhinia variegata</name>
    <name type="common">Purple orchid tree</name>
    <name type="synonym">Phanera variegata</name>
    <dbReference type="NCBI Taxonomy" id="167791"/>
    <lineage>
        <taxon>Eukaryota</taxon>
        <taxon>Viridiplantae</taxon>
        <taxon>Streptophyta</taxon>
        <taxon>Embryophyta</taxon>
        <taxon>Tracheophyta</taxon>
        <taxon>Spermatophyta</taxon>
        <taxon>Magnoliopsida</taxon>
        <taxon>eudicotyledons</taxon>
        <taxon>Gunneridae</taxon>
        <taxon>Pentapetalae</taxon>
        <taxon>rosids</taxon>
        <taxon>fabids</taxon>
        <taxon>Fabales</taxon>
        <taxon>Fabaceae</taxon>
        <taxon>Cercidoideae</taxon>
        <taxon>Cercideae</taxon>
        <taxon>Bauhiniinae</taxon>
        <taxon>Bauhinia</taxon>
    </lineage>
</organism>
<sequence length="486" mass="53941">MMQLRNKGVKWSPISSLTPFLFLLITIVVAHAHMLEPEEKDDDSNEMRLELIHRHDPRIAGNQQHGTVSGFEQIKELARRDIIRHQRLLNGGYTERRKNWEIFQMPMHAGLDYDVGEYFVQVRIGTPAQKFWLIADTGSDLTWVNCRYCTGNCEPHSRKRRNRVSHRRVFLANRSLSFHPVTCSSRQCKVDLSELFSLTTCPNPSDPCRYDYRYMDGSAALGLFGSETITVSLTNGKKRKLKDMLIGCTKNATGGSSFNSKTDGVLGLSIAKESFLVKAAREYGGKFSYCLVDHLSHKNVSNYLSFGGYGNSKTTLLGDIRQTPLALAPPFFGVNVIGISIGGQLLKIPSEIWNIAGQGGLIMDSGTSLTLLAEPAYEPVIGVLLKALEKFDSLEKEISPFEHCYNASGFDEGSVPRLAFHFEGGARFEPPVKSYVLDAGPNAKCIGILPTAWPGSSTLGNILQQNHLWEFDLLKNIVGFAPSACT</sequence>
<proteinExistence type="predicted"/>
<dbReference type="Proteomes" id="UP000828941">
    <property type="component" value="Chromosome 9"/>
</dbReference>
<dbReference type="EMBL" id="CM039434">
    <property type="protein sequence ID" value="KAI4323305.1"/>
    <property type="molecule type" value="Genomic_DNA"/>
</dbReference>
<name>A0ACB9MGP3_BAUVA</name>